<comment type="catalytic activity">
    <reaction evidence="9 10 11">
        <text>adenosine(37) in tRNA + dimethylallyl diphosphate = N(6)-dimethylallyladenosine(37) in tRNA + diphosphate</text>
        <dbReference type="Rhea" id="RHEA:26482"/>
        <dbReference type="Rhea" id="RHEA-COMP:10162"/>
        <dbReference type="Rhea" id="RHEA-COMP:10375"/>
        <dbReference type="ChEBI" id="CHEBI:33019"/>
        <dbReference type="ChEBI" id="CHEBI:57623"/>
        <dbReference type="ChEBI" id="CHEBI:74411"/>
        <dbReference type="ChEBI" id="CHEBI:74415"/>
        <dbReference type="EC" id="2.5.1.75"/>
    </reaction>
</comment>
<accession>A0ABU2DNL8</accession>
<evidence type="ECO:0000256" key="11">
    <source>
        <dbReference type="RuleBase" id="RU003783"/>
    </source>
</evidence>
<evidence type="ECO:0000256" key="1">
    <source>
        <dbReference type="ARBA" id="ARBA00001946"/>
    </source>
</evidence>
<evidence type="ECO:0000256" key="3">
    <source>
        <dbReference type="ARBA" id="ARBA00005842"/>
    </source>
</evidence>
<feature type="binding site" evidence="10">
    <location>
        <begin position="6"/>
        <end position="13"/>
    </location>
    <ligand>
        <name>ATP</name>
        <dbReference type="ChEBI" id="CHEBI:30616"/>
    </ligand>
</feature>
<dbReference type="InterPro" id="IPR027417">
    <property type="entry name" value="P-loop_NTPase"/>
</dbReference>
<dbReference type="RefSeq" id="WP_310547420.1">
    <property type="nucleotide sequence ID" value="NZ_JAVKGR010000001.1"/>
</dbReference>
<keyword evidence="5 10" id="KW-0819">tRNA processing</keyword>
<evidence type="ECO:0000313" key="14">
    <source>
        <dbReference type="EMBL" id="MDR8017970.1"/>
    </source>
</evidence>
<protein>
    <recommendedName>
        <fullName evidence="10">tRNA dimethylallyltransferase</fullName>
        <ecNumber evidence="10">2.5.1.75</ecNumber>
    </recommendedName>
    <alternativeName>
        <fullName evidence="10">Dimethylallyl diphosphate:tRNA dimethylallyltransferase</fullName>
        <shortName evidence="10">DMAPP:tRNA dimethylallyltransferase</shortName>
        <shortName evidence="10">DMATase</shortName>
    </alternativeName>
    <alternativeName>
        <fullName evidence="10">Isopentenyl-diphosphate:tRNA isopentenyltransferase</fullName>
        <shortName evidence="10">IPP transferase</shortName>
        <shortName evidence="10">IPPT</shortName>
        <shortName evidence="10">IPTase</shortName>
    </alternativeName>
</protein>
<dbReference type="InterPro" id="IPR039657">
    <property type="entry name" value="Dimethylallyltransferase"/>
</dbReference>
<evidence type="ECO:0000256" key="8">
    <source>
        <dbReference type="ARBA" id="ARBA00022842"/>
    </source>
</evidence>
<evidence type="ECO:0000256" key="7">
    <source>
        <dbReference type="ARBA" id="ARBA00022840"/>
    </source>
</evidence>
<feature type="site" description="Interaction with substrate tRNA" evidence="10">
    <location>
        <position position="118"/>
    </location>
</feature>
<dbReference type="NCBIfam" id="TIGR00174">
    <property type="entry name" value="miaA"/>
    <property type="match status" value="1"/>
</dbReference>
<dbReference type="InterPro" id="IPR018022">
    <property type="entry name" value="IPT"/>
</dbReference>
<evidence type="ECO:0000256" key="2">
    <source>
        <dbReference type="ARBA" id="ARBA00003213"/>
    </source>
</evidence>
<organism evidence="14 15">
    <name type="scientific">Nesterenkonia aerolata</name>
    <dbReference type="NCBI Taxonomy" id="3074079"/>
    <lineage>
        <taxon>Bacteria</taxon>
        <taxon>Bacillati</taxon>
        <taxon>Actinomycetota</taxon>
        <taxon>Actinomycetes</taxon>
        <taxon>Micrococcales</taxon>
        <taxon>Micrococcaceae</taxon>
        <taxon>Nesterenkonia</taxon>
    </lineage>
</organism>
<dbReference type="Pfam" id="PF01715">
    <property type="entry name" value="IPPT"/>
    <property type="match status" value="1"/>
</dbReference>
<dbReference type="EC" id="2.5.1.75" evidence="10"/>
<comment type="cofactor">
    <cofactor evidence="1 10">
        <name>Mg(2+)</name>
        <dbReference type="ChEBI" id="CHEBI:18420"/>
    </cofactor>
</comment>
<keyword evidence="7 10" id="KW-0067">ATP-binding</keyword>
<dbReference type="PANTHER" id="PTHR11088:SF60">
    <property type="entry name" value="TRNA DIMETHYLALLYLTRANSFERASE"/>
    <property type="match status" value="1"/>
</dbReference>
<evidence type="ECO:0000256" key="13">
    <source>
        <dbReference type="RuleBase" id="RU003785"/>
    </source>
</evidence>
<proteinExistence type="inferred from homology"/>
<dbReference type="PANTHER" id="PTHR11088">
    <property type="entry name" value="TRNA DIMETHYLALLYLTRANSFERASE"/>
    <property type="match status" value="1"/>
</dbReference>
<comment type="similarity">
    <text evidence="3 10 13">Belongs to the IPP transferase family.</text>
</comment>
<comment type="function">
    <text evidence="2 10 12">Catalyzes the transfer of a dimethylallyl group onto the adenine at position 37 in tRNAs that read codons beginning with uridine, leading to the formation of N6-(dimethylallyl)adenosine (i(6)A).</text>
</comment>
<comment type="subunit">
    <text evidence="10">Monomer.</text>
</comment>
<dbReference type="EMBL" id="JAVKGR010000001">
    <property type="protein sequence ID" value="MDR8017970.1"/>
    <property type="molecule type" value="Genomic_DNA"/>
</dbReference>
<reference evidence="14 15" key="1">
    <citation type="submission" date="2023-09" db="EMBL/GenBank/DDBJ databases">
        <title>Description of three actinobacteria isolated from air of manufacturing shop in a pharmaceutical factory.</title>
        <authorList>
            <person name="Zhang D.-F."/>
        </authorList>
    </citation>
    <scope>NUCLEOTIDE SEQUENCE [LARGE SCALE GENOMIC DNA]</scope>
    <source>
        <strain evidence="14 15">LY-0111</strain>
    </source>
</reference>
<name>A0ABU2DNL8_9MICC</name>
<evidence type="ECO:0000313" key="15">
    <source>
        <dbReference type="Proteomes" id="UP001251870"/>
    </source>
</evidence>
<evidence type="ECO:0000256" key="9">
    <source>
        <dbReference type="ARBA" id="ARBA00049563"/>
    </source>
</evidence>
<feature type="site" description="Interaction with substrate tRNA" evidence="10">
    <location>
        <position position="97"/>
    </location>
</feature>
<dbReference type="HAMAP" id="MF_00185">
    <property type="entry name" value="IPP_trans"/>
    <property type="match status" value="1"/>
</dbReference>
<dbReference type="Proteomes" id="UP001251870">
    <property type="component" value="Unassembled WGS sequence"/>
</dbReference>
<evidence type="ECO:0000256" key="12">
    <source>
        <dbReference type="RuleBase" id="RU003784"/>
    </source>
</evidence>
<comment type="caution">
    <text evidence="14">The sequence shown here is derived from an EMBL/GenBank/DDBJ whole genome shotgun (WGS) entry which is preliminary data.</text>
</comment>
<keyword evidence="8 10" id="KW-0460">Magnesium</keyword>
<sequence>MVVVVGPTASGKSALGIALAQRFDGEVISADSMQLYRGMDIGTAKVTSAEAQGVPHHLIDVLEVREEASVADYQRRARQLVHQIRGRGRTPIMVGGSGLYVRAALDEIDFPPTDPDLRAQLSRRCAEEGPDVLRAELARLDPDSAQTVRDDRRLIRALEVVTLTGRSFASFMPRRVHHESMTPVVQLGLRLPRELLHSRIAHRVEAMQAQGLEAEVSRLVEQGLREGKTASEAIGYQQFLAVLDGELSRDEAREQTVIATRRLARRQETWFRADPRITWIDVDDHRTAEQITQAALLHLEGALP</sequence>
<evidence type="ECO:0000256" key="4">
    <source>
        <dbReference type="ARBA" id="ARBA00022679"/>
    </source>
</evidence>
<keyword evidence="15" id="KW-1185">Reference proteome</keyword>
<evidence type="ECO:0000256" key="6">
    <source>
        <dbReference type="ARBA" id="ARBA00022741"/>
    </source>
</evidence>
<dbReference type="GO" id="GO:0052381">
    <property type="term" value="F:tRNA dimethylallyltransferase activity"/>
    <property type="evidence" value="ECO:0007669"/>
    <property type="project" value="UniProtKB-EC"/>
</dbReference>
<comment type="caution">
    <text evidence="10">Lacks conserved residue(s) required for the propagation of feature annotation.</text>
</comment>
<keyword evidence="6 10" id="KW-0547">Nucleotide-binding</keyword>
<dbReference type="Gene3D" id="3.40.50.300">
    <property type="entry name" value="P-loop containing nucleotide triphosphate hydrolases"/>
    <property type="match status" value="1"/>
</dbReference>
<evidence type="ECO:0000256" key="10">
    <source>
        <dbReference type="HAMAP-Rule" id="MF_00185"/>
    </source>
</evidence>
<dbReference type="SUPFAM" id="SSF52540">
    <property type="entry name" value="P-loop containing nucleoside triphosphate hydrolases"/>
    <property type="match status" value="2"/>
</dbReference>
<feature type="region of interest" description="Interaction with substrate tRNA" evidence="10">
    <location>
        <begin position="31"/>
        <end position="34"/>
    </location>
</feature>
<feature type="binding site" evidence="10">
    <location>
        <begin position="8"/>
        <end position="13"/>
    </location>
    <ligand>
        <name>substrate</name>
    </ligand>
</feature>
<keyword evidence="4 10" id="KW-0808">Transferase</keyword>
<evidence type="ECO:0000256" key="5">
    <source>
        <dbReference type="ARBA" id="ARBA00022694"/>
    </source>
</evidence>
<dbReference type="Gene3D" id="1.10.20.140">
    <property type="match status" value="1"/>
</dbReference>
<gene>
    <name evidence="10 14" type="primary">miaA</name>
    <name evidence="14" type="ORF">RIL96_00110</name>
</gene>